<name>A0A5C3N719_9AGAM</name>
<evidence type="ECO:0000256" key="1">
    <source>
        <dbReference type="SAM" id="MobiDB-lite"/>
    </source>
</evidence>
<dbReference type="Proteomes" id="UP000305948">
    <property type="component" value="Unassembled WGS sequence"/>
</dbReference>
<reference evidence="2 3" key="1">
    <citation type="journal article" date="2019" name="Nat. Ecol. Evol.">
        <title>Megaphylogeny resolves global patterns of mushroom evolution.</title>
        <authorList>
            <person name="Varga T."/>
            <person name="Krizsan K."/>
            <person name="Foldi C."/>
            <person name="Dima B."/>
            <person name="Sanchez-Garcia M."/>
            <person name="Sanchez-Ramirez S."/>
            <person name="Szollosi G.J."/>
            <person name="Szarkandi J.G."/>
            <person name="Papp V."/>
            <person name="Albert L."/>
            <person name="Andreopoulos W."/>
            <person name="Angelini C."/>
            <person name="Antonin V."/>
            <person name="Barry K.W."/>
            <person name="Bougher N.L."/>
            <person name="Buchanan P."/>
            <person name="Buyck B."/>
            <person name="Bense V."/>
            <person name="Catcheside P."/>
            <person name="Chovatia M."/>
            <person name="Cooper J."/>
            <person name="Damon W."/>
            <person name="Desjardin D."/>
            <person name="Finy P."/>
            <person name="Geml J."/>
            <person name="Haridas S."/>
            <person name="Hughes K."/>
            <person name="Justo A."/>
            <person name="Karasinski D."/>
            <person name="Kautmanova I."/>
            <person name="Kiss B."/>
            <person name="Kocsube S."/>
            <person name="Kotiranta H."/>
            <person name="LaButti K.M."/>
            <person name="Lechner B.E."/>
            <person name="Liimatainen K."/>
            <person name="Lipzen A."/>
            <person name="Lukacs Z."/>
            <person name="Mihaltcheva S."/>
            <person name="Morgado L.N."/>
            <person name="Niskanen T."/>
            <person name="Noordeloos M.E."/>
            <person name="Ohm R.A."/>
            <person name="Ortiz-Santana B."/>
            <person name="Ovrebo C."/>
            <person name="Racz N."/>
            <person name="Riley R."/>
            <person name="Savchenko A."/>
            <person name="Shiryaev A."/>
            <person name="Soop K."/>
            <person name="Spirin V."/>
            <person name="Szebenyi C."/>
            <person name="Tomsovsky M."/>
            <person name="Tulloss R.E."/>
            <person name="Uehling J."/>
            <person name="Grigoriev I.V."/>
            <person name="Vagvolgyi C."/>
            <person name="Papp T."/>
            <person name="Martin F.M."/>
            <person name="Miettinen O."/>
            <person name="Hibbett D.S."/>
            <person name="Nagy L.G."/>
        </authorList>
    </citation>
    <scope>NUCLEOTIDE SEQUENCE [LARGE SCALE GENOMIC DNA]</scope>
    <source>
        <strain evidence="2 3">OMC1185</strain>
    </source>
</reference>
<sequence>MAAGLNGCQGCRSTSYSNPPSPFLRNRQWKTKPVAWHRSSAKVARASHSVAKTDSISLGLGLGHRCSSTRDHIAQAYAWFTPGWKGRRHLLSPREVL</sequence>
<proteinExistence type="predicted"/>
<keyword evidence="3" id="KW-1185">Reference proteome</keyword>
<organism evidence="2 3">
    <name type="scientific">Heliocybe sulcata</name>
    <dbReference type="NCBI Taxonomy" id="5364"/>
    <lineage>
        <taxon>Eukaryota</taxon>
        <taxon>Fungi</taxon>
        <taxon>Dikarya</taxon>
        <taxon>Basidiomycota</taxon>
        <taxon>Agaricomycotina</taxon>
        <taxon>Agaricomycetes</taxon>
        <taxon>Gloeophyllales</taxon>
        <taxon>Gloeophyllaceae</taxon>
        <taxon>Heliocybe</taxon>
    </lineage>
</organism>
<gene>
    <name evidence="2" type="ORF">OE88DRAFT_1656483</name>
</gene>
<evidence type="ECO:0000313" key="3">
    <source>
        <dbReference type="Proteomes" id="UP000305948"/>
    </source>
</evidence>
<feature type="region of interest" description="Disordered" evidence="1">
    <location>
        <begin position="1"/>
        <end position="25"/>
    </location>
</feature>
<dbReference type="EMBL" id="ML213508">
    <property type="protein sequence ID" value="TFK52845.1"/>
    <property type="molecule type" value="Genomic_DNA"/>
</dbReference>
<dbReference type="AlphaFoldDB" id="A0A5C3N719"/>
<protein>
    <submittedName>
        <fullName evidence="2">Uncharacterized protein</fullName>
    </submittedName>
</protein>
<accession>A0A5C3N719</accession>
<evidence type="ECO:0000313" key="2">
    <source>
        <dbReference type="EMBL" id="TFK52845.1"/>
    </source>
</evidence>